<evidence type="ECO:0000256" key="3">
    <source>
        <dbReference type="ARBA" id="ARBA00022692"/>
    </source>
</evidence>
<keyword evidence="6" id="KW-1003">Cell membrane</keyword>
<keyword evidence="3 6" id="KW-0812">Transmembrane</keyword>
<protein>
    <recommendedName>
        <fullName evidence="6">SURF1-like protein</fullName>
    </recommendedName>
</protein>
<dbReference type="eggNOG" id="COG3346">
    <property type="taxonomic scope" value="Bacteria"/>
</dbReference>
<dbReference type="Proteomes" id="UP000028411">
    <property type="component" value="Unassembled WGS sequence"/>
</dbReference>
<dbReference type="GO" id="GO:0005886">
    <property type="term" value="C:plasma membrane"/>
    <property type="evidence" value="ECO:0007669"/>
    <property type="project" value="UniProtKB-SubCell"/>
</dbReference>
<feature type="transmembrane region" description="Helical" evidence="6">
    <location>
        <begin position="15"/>
        <end position="37"/>
    </location>
</feature>
<evidence type="ECO:0000256" key="6">
    <source>
        <dbReference type="RuleBase" id="RU363076"/>
    </source>
</evidence>
<gene>
    <name evidence="7" type="ORF">BV95_03475</name>
</gene>
<dbReference type="OrthoDB" id="6079986at2"/>
<feature type="transmembrane region" description="Helical" evidence="6">
    <location>
        <begin position="213"/>
        <end position="231"/>
    </location>
</feature>
<evidence type="ECO:0000313" key="8">
    <source>
        <dbReference type="Proteomes" id="UP000028411"/>
    </source>
</evidence>
<dbReference type="InterPro" id="IPR002994">
    <property type="entry name" value="Surf1/Shy1"/>
</dbReference>
<dbReference type="PATRIC" id="fig|46429.4.peg.3464"/>
<keyword evidence="4 6" id="KW-1133">Transmembrane helix</keyword>
<evidence type="ECO:0000256" key="2">
    <source>
        <dbReference type="ARBA" id="ARBA00007165"/>
    </source>
</evidence>
<comment type="subcellular location">
    <subcellularLocation>
        <location evidence="6">Cell membrane</location>
        <topology evidence="6">Multi-pass membrane protein</topology>
    </subcellularLocation>
    <subcellularLocation>
        <location evidence="1">Membrane</location>
    </subcellularLocation>
</comment>
<proteinExistence type="inferred from homology"/>
<organism evidence="7 8">
    <name type="scientific">Sphingobium chlorophenolicum</name>
    <dbReference type="NCBI Taxonomy" id="46429"/>
    <lineage>
        <taxon>Bacteria</taxon>
        <taxon>Pseudomonadati</taxon>
        <taxon>Pseudomonadota</taxon>
        <taxon>Alphaproteobacteria</taxon>
        <taxon>Sphingomonadales</taxon>
        <taxon>Sphingomonadaceae</taxon>
        <taxon>Sphingobium</taxon>
    </lineage>
</organism>
<accession>A0A081RAK2</accession>
<comment type="similarity">
    <text evidence="2 6">Belongs to the SURF1 family.</text>
</comment>
<reference evidence="7 8" key="1">
    <citation type="submission" date="2014-02" db="EMBL/GenBank/DDBJ databases">
        <title>Whole genome sequence of Sphingobium chlorophenolicum NBRC 16172.</title>
        <authorList>
            <person name="Gan H.M."/>
            <person name="Gan H.Y."/>
            <person name="Chew T.H."/>
            <person name="Savka M.A."/>
        </authorList>
    </citation>
    <scope>NUCLEOTIDE SEQUENCE [LARGE SCALE GENOMIC DNA]</scope>
    <source>
        <strain evidence="7 8">NBRC 16172</strain>
    </source>
</reference>
<dbReference type="RefSeq" id="WP_037454779.1">
    <property type="nucleotide sequence ID" value="NZ_JFHR01000048.1"/>
</dbReference>
<dbReference type="PROSITE" id="PS50895">
    <property type="entry name" value="SURF1"/>
    <property type="match status" value="1"/>
</dbReference>
<evidence type="ECO:0000256" key="5">
    <source>
        <dbReference type="ARBA" id="ARBA00023136"/>
    </source>
</evidence>
<dbReference type="InterPro" id="IPR045214">
    <property type="entry name" value="Surf1/Surf4"/>
</dbReference>
<evidence type="ECO:0000256" key="1">
    <source>
        <dbReference type="ARBA" id="ARBA00004370"/>
    </source>
</evidence>
<dbReference type="PANTHER" id="PTHR23427">
    <property type="entry name" value="SURFEIT LOCUS PROTEIN"/>
    <property type="match status" value="1"/>
</dbReference>
<dbReference type="PANTHER" id="PTHR23427:SF2">
    <property type="entry name" value="SURFEIT LOCUS PROTEIN 1"/>
    <property type="match status" value="1"/>
</dbReference>
<keyword evidence="5 6" id="KW-0472">Membrane</keyword>
<sequence length="241" mass="26262">MKTAQDGGRSGRSPAFAIGLTLIALFFFAGFCVLGSWQVQRLAWKRDLIARVDARIHALPIPAPRAATRADEYRRVRISGHFLHDKAALVQAVTVRGAGFWVLTPLVTDQGFTLIVNRGFVPPDKRRDYARPQGKVLVTGLLRLSEPGGGFLRSNDPAADRWYSRDVAAIAAARGISGPLADYFMDADAACGPDSLPVGGLTIVKFPNSHLEYAITWFVLAAMVAGGYIIVMRQARKDRRG</sequence>
<name>A0A081RAK2_SPHCR</name>
<dbReference type="Pfam" id="PF02104">
    <property type="entry name" value="SURF1"/>
    <property type="match status" value="1"/>
</dbReference>
<comment type="caution">
    <text evidence="7">The sequence shown here is derived from an EMBL/GenBank/DDBJ whole genome shotgun (WGS) entry which is preliminary data.</text>
</comment>
<evidence type="ECO:0000313" key="7">
    <source>
        <dbReference type="EMBL" id="KEQ52225.1"/>
    </source>
</evidence>
<dbReference type="EMBL" id="JFHR01000048">
    <property type="protein sequence ID" value="KEQ52225.1"/>
    <property type="molecule type" value="Genomic_DNA"/>
</dbReference>
<dbReference type="AlphaFoldDB" id="A0A081RAK2"/>
<dbReference type="CDD" id="cd06662">
    <property type="entry name" value="SURF1"/>
    <property type="match status" value="1"/>
</dbReference>
<evidence type="ECO:0000256" key="4">
    <source>
        <dbReference type="ARBA" id="ARBA00022989"/>
    </source>
</evidence>